<dbReference type="PROSITE" id="PS52050">
    <property type="entry name" value="WYL"/>
    <property type="match status" value="1"/>
</dbReference>
<name>A0A4Q5AXC2_9BIFI</name>
<evidence type="ECO:0000259" key="1">
    <source>
        <dbReference type="Pfam" id="PF13280"/>
    </source>
</evidence>
<dbReference type="EMBL" id="RYUY01000001">
    <property type="protein sequence ID" value="RYQ40607.1"/>
    <property type="molecule type" value="Genomic_DNA"/>
</dbReference>
<dbReference type="AlphaFoldDB" id="A0A4Q5AXC2"/>
<reference evidence="2 3" key="1">
    <citation type="submission" date="2018-12" db="EMBL/GenBank/DDBJ databases">
        <title>Unveiling genomic diversity among members of the Bifidobacterium pseudolongum species, a widely distributed gut commensal of the animal kingdom.</title>
        <authorList>
            <person name="Lugli G.A."/>
            <person name="Duranti S."/>
            <person name="Albert K."/>
            <person name="Mancabelli L."/>
            <person name="Napoli S."/>
            <person name="Viappiani A."/>
            <person name="Anzalone R."/>
            <person name="Longhi G."/>
            <person name="Milani C."/>
            <person name="Turroni F."/>
            <person name="Alessandri G."/>
            <person name="Sela D.A."/>
            <person name="Van Sinderen D."/>
            <person name="Ventura M."/>
        </authorList>
    </citation>
    <scope>NUCLEOTIDE SEQUENCE [LARGE SCALE GENOMIC DNA]</scope>
    <source>
        <strain evidence="2 3">2001B</strain>
    </source>
</reference>
<feature type="domain" description="WYL" evidence="1">
    <location>
        <begin position="169"/>
        <end position="244"/>
    </location>
</feature>
<evidence type="ECO:0000313" key="2">
    <source>
        <dbReference type="EMBL" id="RYQ40607.1"/>
    </source>
</evidence>
<sequence>MAQSKRGSTYSKNAVLEIFGLLWEETDYQHGLTIPQIRERLIERHEEAGDPDYQAPSERTIREQLNWLSDSANTILNRPIRKVSRIECEREGITDFTPGWYMSAYLNTAEMRLLADSLMISRINEDTIEDLGEKIMRISGGRNALPRRFDNFDAITHYNPDFLHTVGGLDRAIEQGWCVDFEYCEYDEDGNLKPRQYNDGTVKYYVLDPYRTMFKHGKYYILGHVRGSNELAVFTVDRIRNLQVLENVKVEIPLEQWQGDGTLRPASDLTDEARAQMETLKRKHKQGIPANRGNALDPIKYMRERPYMIAKEAVSITMVLRERMITSLYEWFDEPHIIDIRNGNYLVQVMSPEDPMLWWVMQYSNSNAVYVIEPQSLRGRLRELGRSLAEDYDSE</sequence>
<dbReference type="InterPro" id="IPR026881">
    <property type="entry name" value="WYL_dom"/>
</dbReference>
<dbReference type="Pfam" id="PF13280">
    <property type="entry name" value="WYL"/>
    <property type="match status" value="1"/>
</dbReference>
<protein>
    <submittedName>
        <fullName evidence="2">WYL domain-containing protein</fullName>
    </submittedName>
</protein>
<evidence type="ECO:0000313" key="3">
    <source>
        <dbReference type="Proteomes" id="UP000293208"/>
    </source>
</evidence>
<dbReference type="RefSeq" id="WP_129914051.1">
    <property type="nucleotide sequence ID" value="NZ_RYUY01000001.1"/>
</dbReference>
<gene>
    <name evidence="2" type="ORF">PG2001B_0488</name>
</gene>
<comment type="caution">
    <text evidence="2">The sequence shown here is derived from an EMBL/GenBank/DDBJ whole genome shotgun (WGS) entry which is preliminary data.</text>
</comment>
<organism evidence="2 3">
    <name type="scientific">Bifidobacterium pseudolongum subsp. globosum</name>
    <dbReference type="NCBI Taxonomy" id="1690"/>
    <lineage>
        <taxon>Bacteria</taxon>
        <taxon>Bacillati</taxon>
        <taxon>Actinomycetota</taxon>
        <taxon>Actinomycetes</taxon>
        <taxon>Bifidobacteriales</taxon>
        <taxon>Bifidobacteriaceae</taxon>
        <taxon>Bifidobacterium</taxon>
    </lineage>
</organism>
<proteinExistence type="predicted"/>
<dbReference type="Proteomes" id="UP000293208">
    <property type="component" value="Unassembled WGS sequence"/>
</dbReference>
<accession>A0A4Q5AXC2</accession>